<dbReference type="Gene3D" id="3.90.70.10">
    <property type="entry name" value="Cysteine proteinases"/>
    <property type="match status" value="1"/>
</dbReference>
<comment type="subcellular location">
    <subcellularLocation>
        <location evidence="2">Nucleus</location>
    </subcellularLocation>
</comment>
<keyword evidence="13" id="KW-1185">Reference proteome</keyword>
<dbReference type="PROSITE" id="PS00972">
    <property type="entry name" value="USP_1"/>
    <property type="match status" value="1"/>
</dbReference>
<keyword evidence="3 10" id="KW-0645">Protease</keyword>
<keyword evidence="8" id="KW-0804">Transcription</keyword>
<comment type="caution">
    <text evidence="12">The sequence shown here is derived from an EMBL/GenBank/DDBJ whole genome shotgun (WGS) entry which is preliminary data.</text>
</comment>
<evidence type="ECO:0000256" key="6">
    <source>
        <dbReference type="ARBA" id="ARBA00022807"/>
    </source>
</evidence>
<dbReference type="EC" id="3.4.19.12" evidence="10"/>
<dbReference type="PANTHER" id="PTHR21646:SF33">
    <property type="entry name" value="UBIQUITIN CARBOXYL-TERMINAL HYDROLASE 22"/>
    <property type="match status" value="1"/>
</dbReference>
<evidence type="ECO:0000256" key="4">
    <source>
        <dbReference type="ARBA" id="ARBA00022786"/>
    </source>
</evidence>
<evidence type="ECO:0000313" key="12">
    <source>
        <dbReference type="EMBL" id="KAK3046182.1"/>
    </source>
</evidence>
<dbReference type="EMBL" id="JAWDJX010000109">
    <property type="protein sequence ID" value="KAK3046182.1"/>
    <property type="molecule type" value="Genomic_DNA"/>
</dbReference>
<keyword evidence="6 10" id="KW-0788">Thiol protease</keyword>
<protein>
    <recommendedName>
        <fullName evidence="10">Ubiquitin carboxyl-terminal hydrolase</fullName>
        <ecNumber evidence="10">3.4.19.12</ecNumber>
    </recommendedName>
</protein>
<dbReference type="InterPro" id="IPR028889">
    <property type="entry name" value="USP"/>
</dbReference>
<dbReference type="PANTHER" id="PTHR21646">
    <property type="entry name" value="UBIQUITIN CARBOXYL-TERMINAL HYDROLASE"/>
    <property type="match status" value="1"/>
</dbReference>
<dbReference type="InterPro" id="IPR050185">
    <property type="entry name" value="Ub_carboxyl-term_hydrolase"/>
</dbReference>
<organism evidence="12 13">
    <name type="scientific">Extremus antarcticus</name>
    <dbReference type="NCBI Taxonomy" id="702011"/>
    <lineage>
        <taxon>Eukaryota</taxon>
        <taxon>Fungi</taxon>
        <taxon>Dikarya</taxon>
        <taxon>Ascomycota</taxon>
        <taxon>Pezizomycotina</taxon>
        <taxon>Dothideomycetes</taxon>
        <taxon>Dothideomycetidae</taxon>
        <taxon>Mycosphaerellales</taxon>
        <taxon>Extremaceae</taxon>
        <taxon>Extremus</taxon>
    </lineage>
</organism>
<proteinExistence type="inferred from homology"/>
<dbReference type="GO" id="GO:0006508">
    <property type="term" value="P:proteolysis"/>
    <property type="evidence" value="ECO:0007669"/>
    <property type="project" value="UniProtKB-KW"/>
</dbReference>
<gene>
    <name evidence="12" type="ORF">LTR09_012304</name>
</gene>
<accession>A0AAJ0D589</accession>
<evidence type="ECO:0000259" key="11">
    <source>
        <dbReference type="PROSITE" id="PS50235"/>
    </source>
</evidence>
<evidence type="ECO:0000256" key="1">
    <source>
        <dbReference type="ARBA" id="ARBA00000707"/>
    </source>
</evidence>
<evidence type="ECO:0000256" key="2">
    <source>
        <dbReference type="ARBA" id="ARBA00004123"/>
    </source>
</evidence>
<keyword evidence="7" id="KW-0805">Transcription regulation</keyword>
<dbReference type="GO" id="GO:0016579">
    <property type="term" value="P:protein deubiquitination"/>
    <property type="evidence" value="ECO:0007669"/>
    <property type="project" value="InterPro"/>
</dbReference>
<dbReference type="Pfam" id="PF00443">
    <property type="entry name" value="UCH"/>
    <property type="match status" value="1"/>
</dbReference>
<dbReference type="SUPFAM" id="SSF54001">
    <property type="entry name" value="Cysteine proteinases"/>
    <property type="match status" value="1"/>
</dbReference>
<comment type="catalytic activity">
    <reaction evidence="1 10">
        <text>Thiol-dependent hydrolysis of ester, thioester, amide, peptide and isopeptide bonds formed by the C-terminal Gly of ubiquitin (a 76-residue protein attached to proteins as an intracellular targeting signal).</text>
        <dbReference type="EC" id="3.4.19.12"/>
    </reaction>
</comment>
<name>A0AAJ0D589_9PEZI</name>
<dbReference type="AlphaFoldDB" id="A0AAJ0D589"/>
<dbReference type="PROSITE" id="PS50235">
    <property type="entry name" value="USP_3"/>
    <property type="match status" value="1"/>
</dbReference>
<dbReference type="PROSITE" id="PS00973">
    <property type="entry name" value="USP_2"/>
    <property type="match status" value="1"/>
</dbReference>
<evidence type="ECO:0000256" key="3">
    <source>
        <dbReference type="ARBA" id="ARBA00022670"/>
    </source>
</evidence>
<dbReference type="GO" id="GO:0005634">
    <property type="term" value="C:nucleus"/>
    <property type="evidence" value="ECO:0007669"/>
    <property type="project" value="UniProtKB-SubCell"/>
</dbReference>
<reference evidence="12" key="1">
    <citation type="submission" date="2023-04" db="EMBL/GenBank/DDBJ databases">
        <title>Black Yeasts Isolated from many extreme environments.</title>
        <authorList>
            <person name="Coleine C."/>
            <person name="Stajich J.E."/>
            <person name="Selbmann L."/>
        </authorList>
    </citation>
    <scope>NUCLEOTIDE SEQUENCE</scope>
    <source>
        <strain evidence="12">CCFEE 5312</strain>
    </source>
</reference>
<evidence type="ECO:0000256" key="10">
    <source>
        <dbReference type="RuleBase" id="RU366025"/>
    </source>
</evidence>
<dbReference type="Gene3D" id="3.30.40.10">
    <property type="entry name" value="Zinc/RING finger domain, C3HC4 (zinc finger)"/>
    <property type="match status" value="1"/>
</dbReference>
<dbReference type="InterPro" id="IPR001394">
    <property type="entry name" value="Peptidase_C19_UCH"/>
</dbReference>
<evidence type="ECO:0000256" key="5">
    <source>
        <dbReference type="ARBA" id="ARBA00022801"/>
    </source>
</evidence>
<keyword evidence="9" id="KW-0539">Nucleus</keyword>
<keyword evidence="4 10" id="KW-0833">Ubl conjugation pathway</keyword>
<dbReference type="InterPro" id="IPR038765">
    <property type="entry name" value="Papain-like_cys_pep_sf"/>
</dbReference>
<dbReference type="InterPro" id="IPR013083">
    <property type="entry name" value="Znf_RING/FYVE/PHD"/>
</dbReference>
<dbReference type="InterPro" id="IPR018200">
    <property type="entry name" value="USP_CS"/>
</dbReference>
<evidence type="ECO:0000256" key="8">
    <source>
        <dbReference type="ARBA" id="ARBA00023163"/>
    </source>
</evidence>
<evidence type="ECO:0000256" key="9">
    <source>
        <dbReference type="ARBA" id="ARBA00023242"/>
    </source>
</evidence>
<comment type="similarity">
    <text evidence="10">Belongs to the peptidase C19 family.</text>
</comment>
<feature type="domain" description="USP" evidence="11">
    <location>
        <begin position="169"/>
        <end position="519"/>
    </location>
</feature>
<evidence type="ECO:0000313" key="13">
    <source>
        <dbReference type="Proteomes" id="UP001271007"/>
    </source>
</evidence>
<dbReference type="GO" id="GO:0004843">
    <property type="term" value="F:cysteine-type deubiquitinase activity"/>
    <property type="evidence" value="ECO:0007669"/>
    <property type="project" value="UniProtKB-UniRule"/>
</dbReference>
<dbReference type="Proteomes" id="UP001271007">
    <property type="component" value="Unassembled WGS sequence"/>
</dbReference>
<dbReference type="SUPFAM" id="SSF57850">
    <property type="entry name" value="RING/U-box"/>
    <property type="match status" value="1"/>
</dbReference>
<sequence length="524" mass="58148">MAAPTLTPTSAVSADAPKLIKKASDIKSPAQTKFGCKHVKELLTVKGDRAIEEYSRLMRCIRQEDNISAYVYKTADGGRVAIEPTYLCVQCPVVSKTRERHRKDHPFAAESSKGYLFCHDCKDFVYDPTFEEIRTGNAKKRKRTALSSEDKRLVAANSTPISCSATGLRGLYNMGQTCFMSVILQALIHNPLIRTFYLSEGHRREDCEREACTSCALDDIFTDFYGYEKHEGYGAVNMLQGCWKEGGALAGYSQQDAHEFLGFILNSLHTAIMDDDEGKLARHCQCVIHQSFGGLLKSTLTCSGCKNTSTALDPFMDLSLDIRNAPVLKKKKLNLVGGTATIKEIPPMDLTECLDRFTSTETLSAEAGSYNCQHCSTPHETKKKFSLSRLPPIIPIHLKRFSHSKSLKESSKIETKIRFPKSLDLSPYTTSSAARSKAAPSSPIVSDADAEEAAYTVPPAPVYELSSVVVHKGKIDNGHYISYARQGDEWFRFDDSMVVQVEESEVLRAEAYMLFYVIAEIGKS</sequence>
<keyword evidence="5 10" id="KW-0378">Hydrolase</keyword>
<evidence type="ECO:0000256" key="7">
    <source>
        <dbReference type="ARBA" id="ARBA00023015"/>
    </source>
</evidence>